<evidence type="ECO:0000313" key="2">
    <source>
        <dbReference type="EMBL" id="CCO19874.1"/>
    </source>
</evidence>
<name>K8EPL1_9CHLO</name>
<dbReference type="AlphaFoldDB" id="K8EPL1"/>
<dbReference type="Proteomes" id="UP000198341">
    <property type="component" value="Chromosome 15"/>
</dbReference>
<evidence type="ECO:0000256" key="1">
    <source>
        <dbReference type="SAM" id="Phobius"/>
    </source>
</evidence>
<feature type="transmembrane region" description="Helical" evidence="1">
    <location>
        <begin position="57"/>
        <end position="77"/>
    </location>
</feature>
<sequence length="129" mass="14310">MNTNTCFSNSGSNNECTLTSSASVEETWRTFAPVKALKASFGAFAGLLDFTLMDSSLTALSGAFFLFRGAFFCLSLVRKRARPAEREEEEQEEENIVLLLLLYPCKSEYELGKKCEGKDFSFTDACTPL</sequence>
<dbReference type="KEGG" id="bpg:Bathy15g01570"/>
<dbReference type="RefSeq" id="XP_007508788.1">
    <property type="nucleotide sequence ID" value="XM_007508726.1"/>
</dbReference>
<dbReference type="EMBL" id="FO082264">
    <property type="protein sequence ID" value="CCO19874.1"/>
    <property type="molecule type" value="Genomic_DNA"/>
</dbReference>
<evidence type="ECO:0000313" key="3">
    <source>
        <dbReference type="Proteomes" id="UP000198341"/>
    </source>
</evidence>
<proteinExistence type="predicted"/>
<protein>
    <submittedName>
        <fullName evidence="2">Uncharacterized protein</fullName>
    </submittedName>
</protein>
<keyword evidence="1" id="KW-0812">Transmembrane</keyword>
<organism evidence="2 3">
    <name type="scientific">Bathycoccus prasinos</name>
    <dbReference type="NCBI Taxonomy" id="41875"/>
    <lineage>
        <taxon>Eukaryota</taxon>
        <taxon>Viridiplantae</taxon>
        <taxon>Chlorophyta</taxon>
        <taxon>Mamiellophyceae</taxon>
        <taxon>Mamiellales</taxon>
        <taxon>Bathycoccaceae</taxon>
        <taxon>Bathycoccus</taxon>
    </lineage>
</organism>
<reference evidence="2 3" key="1">
    <citation type="submission" date="2011-10" db="EMBL/GenBank/DDBJ databases">
        <authorList>
            <person name="Genoscope - CEA"/>
        </authorList>
    </citation>
    <scope>NUCLEOTIDE SEQUENCE [LARGE SCALE GENOMIC DNA]</scope>
    <source>
        <strain evidence="2 3">RCC 1105</strain>
    </source>
</reference>
<dbReference type="GeneID" id="19011471"/>
<keyword evidence="1" id="KW-1133">Transmembrane helix</keyword>
<keyword evidence="1" id="KW-0472">Membrane</keyword>
<accession>K8EPL1</accession>
<gene>
    <name evidence="2" type="ordered locus">Bathy15g01570</name>
</gene>
<keyword evidence="3" id="KW-1185">Reference proteome</keyword>